<dbReference type="AlphaFoldDB" id="A0A9D1YW38"/>
<dbReference type="PROSITE" id="PS01161">
    <property type="entry name" value="GLC_GALNAC_ISOMERASE"/>
    <property type="match status" value="1"/>
</dbReference>
<dbReference type="SUPFAM" id="SSF100950">
    <property type="entry name" value="NagB/RpiA/CoA transferase-like"/>
    <property type="match status" value="1"/>
</dbReference>
<keyword evidence="2" id="KW-0119">Carbohydrate metabolism</keyword>
<dbReference type="PANTHER" id="PTHR11280">
    <property type="entry name" value="GLUCOSAMINE-6-PHOSPHATE ISOMERASE"/>
    <property type="match status" value="1"/>
</dbReference>
<evidence type="ECO:0000313" key="5">
    <source>
        <dbReference type="Proteomes" id="UP000824005"/>
    </source>
</evidence>
<proteinExistence type="predicted"/>
<dbReference type="GO" id="GO:0006043">
    <property type="term" value="P:glucosamine catabolic process"/>
    <property type="evidence" value="ECO:0007669"/>
    <property type="project" value="TreeGrafter"/>
</dbReference>
<evidence type="ECO:0000259" key="3">
    <source>
        <dbReference type="Pfam" id="PF01182"/>
    </source>
</evidence>
<dbReference type="InterPro" id="IPR004547">
    <property type="entry name" value="Glucosamine6P_isomerase"/>
</dbReference>
<dbReference type="PANTHER" id="PTHR11280:SF5">
    <property type="entry name" value="GLUCOSAMINE-6-PHOSPHATE ISOMERASE"/>
    <property type="match status" value="1"/>
</dbReference>
<dbReference type="EMBL" id="DXDC01000354">
    <property type="protein sequence ID" value="HIY66929.1"/>
    <property type="molecule type" value="Genomic_DNA"/>
</dbReference>
<dbReference type="InterPro" id="IPR018321">
    <property type="entry name" value="Glucosamine6P_isomerase_CS"/>
</dbReference>
<dbReference type="Pfam" id="PF01182">
    <property type="entry name" value="Glucosamine_iso"/>
    <property type="match status" value="1"/>
</dbReference>
<dbReference type="Gene3D" id="3.40.50.1360">
    <property type="match status" value="1"/>
</dbReference>
<feature type="domain" description="Glucosamine/galactosamine-6-phosphate isomerase" evidence="3">
    <location>
        <begin position="1"/>
        <end position="204"/>
    </location>
</feature>
<dbReference type="GO" id="GO:0004342">
    <property type="term" value="F:glucosamine-6-phosphate deaminase activity"/>
    <property type="evidence" value="ECO:0007669"/>
    <property type="project" value="InterPro"/>
</dbReference>
<dbReference type="GO" id="GO:0005737">
    <property type="term" value="C:cytoplasm"/>
    <property type="evidence" value="ECO:0007669"/>
    <property type="project" value="TreeGrafter"/>
</dbReference>
<organism evidence="4 5">
    <name type="scientific">Candidatus Agrococcus pullicola</name>
    <dbReference type="NCBI Taxonomy" id="2838429"/>
    <lineage>
        <taxon>Bacteria</taxon>
        <taxon>Bacillati</taxon>
        <taxon>Actinomycetota</taxon>
        <taxon>Actinomycetes</taxon>
        <taxon>Micrococcales</taxon>
        <taxon>Microbacteriaceae</taxon>
        <taxon>Agrococcus</taxon>
    </lineage>
</organism>
<comment type="caution">
    <text evidence="4">The sequence shown here is derived from an EMBL/GenBank/DDBJ whole genome shotgun (WGS) entry which is preliminary data.</text>
</comment>
<dbReference type="Proteomes" id="UP000824005">
    <property type="component" value="Unassembled WGS sequence"/>
</dbReference>
<reference evidence="4" key="1">
    <citation type="journal article" date="2021" name="PeerJ">
        <title>Extensive microbial diversity within the chicken gut microbiome revealed by metagenomics and culture.</title>
        <authorList>
            <person name="Gilroy R."/>
            <person name="Ravi A."/>
            <person name="Getino M."/>
            <person name="Pursley I."/>
            <person name="Horton D.L."/>
            <person name="Alikhan N.F."/>
            <person name="Baker D."/>
            <person name="Gharbi K."/>
            <person name="Hall N."/>
            <person name="Watson M."/>
            <person name="Adriaenssens E.M."/>
            <person name="Foster-Nyarko E."/>
            <person name="Jarju S."/>
            <person name="Secka A."/>
            <person name="Antonio M."/>
            <person name="Oren A."/>
            <person name="Chaudhuri R.R."/>
            <person name="La Ragione R."/>
            <person name="Hildebrand F."/>
            <person name="Pallen M.J."/>
        </authorList>
    </citation>
    <scope>NUCLEOTIDE SEQUENCE</scope>
    <source>
        <strain evidence="4">ChiGjej1B1-98</strain>
    </source>
</reference>
<dbReference type="InterPro" id="IPR006148">
    <property type="entry name" value="Glc/Gal-6P_isomerase"/>
</dbReference>
<sequence length="233" mass="24826">ALRRRDQPTLGVATGSSPLGLYRALEQGIGLEGVRADRLFAFALDEYVGMPVDHPERYSNVVHREVTQRLGLAPQRVEVPGGSDGDPHVAAARYEERIESSGGIDVQILGIGNNGHIGFNEPGSSPDSRTRVVALAADTRRANARFFDNLSAVPTHAITQGLGTIMQARTIVLVAQGESKAAAVRRAVEGPVSSGCPGSILQRHPDVTMIIDEAAASELDCRSQYRVAASLRP</sequence>
<evidence type="ECO:0000256" key="1">
    <source>
        <dbReference type="ARBA" id="ARBA00022801"/>
    </source>
</evidence>
<keyword evidence="1" id="KW-0378">Hydrolase</keyword>
<dbReference type="GO" id="GO:0042802">
    <property type="term" value="F:identical protein binding"/>
    <property type="evidence" value="ECO:0007669"/>
    <property type="project" value="TreeGrafter"/>
</dbReference>
<evidence type="ECO:0000256" key="2">
    <source>
        <dbReference type="ARBA" id="ARBA00023277"/>
    </source>
</evidence>
<evidence type="ECO:0000313" key="4">
    <source>
        <dbReference type="EMBL" id="HIY66929.1"/>
    </source>
</evidence>
<name>A0A9D1YW38_9MICO</name>
<accession>A0A9D1YW38</accession>
<dbReference type="GO" id="GO:0005975">
    <property type="term" value="P:carbohydrate metabolic process"/>
    <property type="evidence" value="ECO:0007669"/>
    <property type="project" value="InterPro"/>
</dbReference>
<feature type="non-terminal residue" evidence="4">
    <location>
        <position position="1"/>
    </location>
</feature>
<reference evidence="4" key="2">
    <citation type="submission" date="2021-04" db="EMBL/GenBank/DDBJ databases">
        <authorList>
            <person name="Gilroy R."/>
        </authorList>
    </citation>
    <scope>NUCLEOTIDE SEQUENCE</scope>
    <source>
        <strain evidence="4">ChiGjej1B1-98</strain>
    </source>
</reference>
<dbReference type="InterPro" id="IPR037171">
    <property type="entry name" value="NagB/RpiA_transferase-like"/>
</dbReference>
<dbReference type="CDD" id="cd01399">
    <property type="entry name" value="GlcN6P_deaminase"/>
    <property type="match status" value="1"/>
</dbReference>
<dbReference type="GO" id="GO:0019262">
    <property type="term" value="P:N-acetylneuraminate catabolic process"/>
    <property type="evidence" value="ECO:0007669"/>
    <property type="project" value="TreeGrafter"/>
</dbReference>
<gene>
    <name evidence="4" type="ORF">H9830_11715</name>
</gene>
<dbReference type="GO" id="GO:0006046">
    <property type="term" value="P:N-acetylglucosamine catabolic process"/>
    <property type="evidence" value="ECO:0007669"/>
    <property type="project" value="TreeGrafter"/>
</dbReference>
<protein>
    <submittedName>
        <fullName evidence="4">Glucosamine-6-phosphate deaminase</fullName>
    </submittedName>
</protein>